<evidence type="ECO:0000256" key="1">
    <source>
        <dbReference type="ARBA" id="ARBA00005775"/>
    </source>
</evidence>
<sequence length="229" mass="25353">MSEKGRPMMDVYFDRIQQMVDSPDLASRMKFMLMDVLDLRRSNWLSKETNKGPKTLEEVRAEAEAAQAAKAQENARNNQRGGGGRPAMGRGDARNFSTGNFQQNSNQVIGDDLRRLKGSANRSSSGNVTLGPTSMFSSRSNSGRRMGPGGALGRPGEDSGASSRTGTPRFGKTHLQMHSVCLRTWITITRLRLRQLPSHQRSRKLSLLATRRMASKTIFSFSVSLNFGR</sequence>
<proteinExistence type="inferred from homology"/>
<dbReference type="EMBL" id="JADCTT010000012">
    <property type="protein sequence ID" value="KAF9745538.1"/>
    <property type="molecule type" value="Genomic_DNA"/>
</dbReference>
<reference evidence="5" key="1">
    <citation type="submission" date="2020-10" db="EMBL/GenBank/DDBJ databases">
        <title>High-Quality Genome Resource of Clonostachys rosea strain S41 by Oxford Nanopore Long-Read Sequencing.</title>
        <authorList>
            <person name="Wang H."/>
        </authorList>
    </citation>
    <scope>NUCLEOTIDE SEQUENCE</scope>
    <source>
        <strain evidence="5">S41</strain>
    </source>
</reference>
<accession>A0A8H7K4X9</accession>
<comment type="similarity">
    <text evidence="1">Belongs to the eukaryotic initiation factor 4G family.</text>
</comment>
<feature type="compositionally biased region" description="Polar residues" evidence="4">
    <location>
        <begin position="95"/>
        <end position="108"/>
    </location>
</feature>
<dbReference type="PANTHER" id="PTHR23253">
    <property type="entry name" value="EUKARYOTIC TRANSLATION INITIATION FACTOR 4 GAMMA"/>
    <property type="match status" value="1"/>
</dbReference>
<dbReference type="Gene3D" id="1.25.40.180">
    <property type="match status" value="1"/>
</dbReference>
<dbReference type="InterPro" id="IPR016024">
    <property type="entry name" value="ARM-type_fold"/>
</dbReference>
<keyword evidence="3" id="KW-0648">Protein biosynthesis</keyword>
<dbReference type="GO" id="GO:0003729">
    <property type="term" value="F:mRNA binding"/>
    <property type="evidence" value="ECO:0007669"/>
    <property type="project" value="TreeGrafter"/>
</dbReference>
<dbReference type="SUPFAM" id="SSF48371">
    <property type="entry name" value="ARM repeat"/>
    <property type="match status" value="1"/>
</dbReference>
<dbReference type="GO" id="GO:0016281">
    <property type="term" value="C:eukaryotic translation initiation factor 4F complex"/>
    <property type="evidence" value="ECO:0007669"/>
    <property type="project" value="TreeGrafter"/>
</dbReference>
<keyword evidence="2" id="KW-0396">Initiation factor</keyword>
<gene>
    <name evidence="5" type="ORF">IM811_003839</name>
</gene>
<feature type="compositionally biased region" description="Polar residues" evidence="4">
    <location>
        <begin position="120"/>
        <end position="143"/>
    </location>
</feature>
<evidence type="ECO:0000313" key="6">
    <source>
        <dbReference type="Proteomes" id="UP000616885"/>
    </source>
</evidence>
<feature type="region of interest" description="Disordered" evidence="4">
    <location>
        <begin position="66"/>
        <end position="172"/>
    </location>
</feature>
<dbReference type="Proteomes" id="UP000616885">
    <property type="component" value="Unassembled WGS sequence"/>
</dbReference>
<dbReference type="GO" id="GO:0003743">
    <property type="term" value="F:translation initiation factor activity"/>
    <property type="evidence" value="ECO:0007669"/>
    <property type="project" value="UniProtKB-KW"/>
</dbReference>
<comment type="caution">
    <text evidence="5">The sequence shown here is derived from an EMBL/GenBank/DDBJ whole genome shotgun (WGS) entry which is preliminary data.</text>
</comment>
<evidence type="ECO:0000313" key="5">
    <source>
        <dbReference type="EMBL" id="KAF9745538.1"/>
    </source>
</evidence>
<dbReference type="AlphaFoldDB" id="A0A8H7K4X9"/>
<evidence type="ECO:0008006" key="7">
    <source>
        <dbReference type="Google" id="ProtNLM"/>
    </source>
</evidence>
<organism evidence="5 6">
    <name type="scientific">Bionectria ochroleuca</name>
    <name type="common">Gliocladium roseum</name>
    <dbReference type="NCBI Taxonomy" id="29856"/>
    <lineage>
        <taxon>Eukaryota</taxon>
        <taxon>Fungi</taxon>
        <taxon>Dikarya</taxon>
        <taxon>Ascomycota</taxon>
        <taxon>Pezizomycotina</taxon>
        <taxon>Sordariomycetes</taxon>
        <taxon>Hypocreomycetidae</taxon>
        <taxon>Hypocreales</taxon>
        <taxon>Bionectriaceae</taxon>
        <taxon>Clonostachys</taxon>
    </lineage>
</organism>
<feature type="compositionally biased region" description="Low complexity" evidence="4">
    <location>
        <begin position="66"/>
        <end position="79"/>
    </location>
</feature>
<evidence type="ECO:0000256" key="4">
    <source>
        <dbReference type="SAM" id="MobiDB-lite"/>
    </source>
</evidence>
<evidence type="ECO:0000256" key="3">
    <source>
        <dbReference type="ARBA" id="ARBA00022917"/>
    </source>
</evidence>
<protein>
    <recommendedName>
        <fullName evidence="7">MIF4G domain-containing protein</fullName>
    </recommendedName>
</protein>
<evidence type="ECO:0000256" key="2">
    <source>
        <dbReference type="ARBA" id="ARBA00022540"/>
    </source>
</evidence>
<name>A0A8H7K4X9_BIOOC</name>
<dbReference type="PANTHER" id="PTHR23253:SF9">
    <property type="entry name" value="EUKARYOTIC TRANSLATION INITIATION FACTOR 4 GAMMA 2"/>
    <property type="match status" value="1"/>
</dbReference>